<evidence type="ECO:0000256" key="1">
    <source>
        <dbReference type="SAM" id="Coils"/>
    </source>
</evidence>
<dbReference type="AlphaFoldDB" id="A0A210QGE1"/>
<proteinExistence type="predicted"/>
<evidence type="ECO:0000313" key="2">
    <source>
        <dbReference type="EMBL" id="OWF47820.1"/>
    </source>
</evidence>
<keyword evidence="3" id="KW-1185">Reference proteome</keyword>
<organism evidence="2 3">
    <name type="scientific">Mizuhopecten yessoensis</name>
    <name type="common">Japanese scallop</name>
    <name type="synonym">Patinopecten yessoensis</name>
    <dbReference type="NCBI Taxonomy" id="6573"/>
    <lineage>
        <taxon>Eukaryota</taxon>
        <taxon>Metazoa</taxon>
        <taxon>Spiralia</taxon>
        <taxon>Lophotrochozoa</taxon>
        <taxon>Mollusca</taxon>
        <taxon>Bivalvia</taxon>
        <taxon>Autobranchia</taxon>
        <taxon>Pteriomorphia</taxon>
        <taxon>Pectinida</taxon>
        <taxon>Pectinoidea</taxon>
        <taxon>Pectinidae</taxon>
        <taxon>Mizuhopecten</taxon>
    </lineage>
</organism>
<feature type="coiled-coil region" evidence="1">
    <location>
        <begin position="71"/>
        <end position="128"/>
    </location>
</feature>
<dbReference type="PANTHER" id="PTHR35706:SF1">
    <property type="entry name" value="EMBRYOGENESIS-LIKE PROTEIN"/>
    <property type="match status" value="1"/>
</dbReference>
<dbReference type="EMBL" id="NEDP02003771">
    <property type="protein sequence ID" value="OWF47820.1"/>
    <property type="molecule type" value="Genomic_DNA"/>
</dbReference>
<dbReference type="Proteomes" id="UP000242188">
    <property type="component" value="Unassembled WGS sequence"/>
</dbReference>
<reference evidence="2 3" key="1">
    <citation type="journal article" date="2017" name="Nat. Ecol. Evol.">
        <title>Scallop genome provides insights into evolution of bilaterian karyotype and development.</title>
        <authorList>
            <person name="Wang S."/>
            <person name="Zhang J."/>
            <person name="Jiao W."/>
            <person name="Li J."/>
            <person name="Xun X."/>
            <person name="Sun Y."/>
            <person name="Guo X."/>
            <person name="Huan P."/>
            <person name="Dong B."/>
            <person name="Zhang L."/>
            <person name="Hu X."/>
            <person name="Sun X."/>
            <person name="Wang J."/>
            <person name="Zhao C."/>
            <person name="Wang Y."/>
            <person name="Wang D."/>
            <person name="Huang X."/>
            <person name="Wang R."/>
            <person name="Lv J."/>
            <person name="Li Y."/>
            <person name="Zhang Z."/>
            <person name="Liu B."/>
            <person name="Lu W."/>
            <person name="Hui Y."/>
            <person name="Liang J."/>
            <person name="Zhou Z."/>
            <person name="Hou R."/>
            <person name="Li X."/>
            <person name="Liu Y."/>
            <person name="Li H."/>
            <person name="Ning X."/>
            <person name="Lin Y."/>
            <person name="Zhao L."/>
            <person name="Xing Q."/>
            <person name="Dou J."/>
            <person name="Li Y."/>
            <person name="Mao J."/>
            <person name="Guo H."/>
            <person name="Dou H."/>
            <person name="Li T."/>
            <person name="Mu C."/>
            <person name="Jiang W."/>
            <person name="Fu Q."/>
            <person name="Fu X."/>
            <person name="Miao Y."/>
            <person name="Liu J."/>
            <person name="Yu Q."/>
            <person name="Li R."/>
            <person name="Liao H."/>
            <person name="Li X."/>
            <person name="Kong Y."/>
            <person name="Jiang Z."/>
            <person name="Chourrout D."/>
            <person name="Li R."/>
            <person name="Bao Z."/>
        </authorList>
    </citation>
    <scope>NUCLEOTIDE SEQUENCE [LARGE SCALE GENOMIC DNA]</scope>
    <source>
        <strain evidence="2 3">PY_sf001</strain>
    </source>
</reference>
<name>A0A210QGE1_MIZYE</name>
<protein>
    <submittedName>
        <fullName evidence="2">Uncharacterized protein</fullName>
    </submittedName>
</protein>
<keyword evidence="1" id="KW-0175">Coiled coil</keyword>
<dbReference type="OrthoDB" id="273230at2759"/>
<gene>
    <name evidence="2" type="ORF">KP79_PYT06106</name>
</gene>
<sequence length="154" mass="17531">MAASMWGRTVVNTVKLVYPVLRRRNCHKLLVGVPKYVGCPLPLNNYVGGRTIYLTSVHYCTVSDETVKKMMDTLTDKFTEARELMQDARESQGSVYFSDDMSEAQEAVQDTLDEYKSLLSKLNETQKQNVVRTIGLRMEELKAQQTALEESLKD</sequence>
<accession>A0A210QGE1</accession>
<dbReference type="InterPro" id="IPR053325">
    <property type="entry name" value="H3-Acetyl_Activator"/>
</dbReference>
<comment type="caution">
    <text evidence="2">The sequence shown here is derived from an EMBL/GenBank/DDBJ whole genome shotgun (WGS) entry which is preliminary data.</text>
</comment>
<dbReference type="PANTHER" id="PTHR35706">
    <property type="entry name" value="F14O23.11 PROTEIN"/>
    <property type="match status" value="1"/>
</dbReference>
<evidence type="ECO:0000313" key="3">
    <source>
        <dbReference type="Proteomes" id="UP000242188"/>
    </source>
</evidence>